<name>A0A9J6GCW4_HAELO</name>
<feature type="domain" description="YqaJ viral recombinase" evidence="1">
    <location>
        <begin position="1"/>
        <end position="71"/>
    </location>
</feature>
<reference evidence="2 3" key="1">
    <citation type="journal article" date="2020" name="Cell">
        <title>Large-Scale Comparative Analyses of Tick Genomes Elucidate Their Genetic Diversity and Vector Capacities.</title>
        <authorList>
            <consortium name="Tick Genome and Microbiome Consortium (TIGMIC)"/>
            <person name="Jia N."/>
            <person name="Wang J."/>
            <person name="Shi W."/>
            <person name="Du L."/>
            <person name="Sun Y."/>
            <person name="Zhan W."/>
            <person name="Jiang J.F."/>
            <person name="Wang Q."/>
            <person name="Zhang B."/>
            <person name="Ji P."/>
            <person name="Bell-Sakyi L."/>
            <person name="Cui X.M."/>
            <person name="Yuan T.T."/>
            <person name="Jiang B.G."/>
            <person name="Yang W.F."/>
            <person name="Lam T.T."/>
            <person name="Chang Q.C."/>
            <person name="Ding S.J."/>
            <person name="Wang X.J."/>
            <person name="Zhu J.G."/>
            <person name="Ruan X.D."/>
            <person name="Zhao L."/>
            <person name="Wei J.T."/>
            <person name="Ye R.Z."/>
            <person name="Que T.C."/>
            <person name="Du C.H."/>
            <person name="Zhou Y.H."/>
            <person name="Cheng J.X."/>
            <person name="Dai P.F."/>
            <person name="Guo W.B."/>
            <person name="Han X.H."/>
            <person name="Huang E.J."/>
            <person name="Li L.F."/>
            <person name="Wei W."/>
            <person name="Gao Y.C."/>
            <person name="Liu J.Z."/>
            <person name="Shao H.Z."/>
            <person name="Wang X."/>
            <person name="Wang C.C."/>
            <person name="Yang T.C."/>
            <person name="Huo Q.B."/>
            <person name="Li W."/>
            <person name="Chen H.Y."/>
            <person name="Chen S.E."/>
            <person name="Zhou L.G."/>
            <person name="Ni X.B."/>
            <person name="Tian J.H."/>
            <person name="Sheng Y."/>
            <person name="Liu T."/>
            <person name="Pan Y.S."/>
            <person name="Xia L.Y."/>
            <person name="Li J."/>
            <person name="Zhao F."/>
            <person name="Cao W.C."/>
        </authorList>
    </citation>
    <scope>NUCLEOTIDE SEQUENCE [LARGE SCALE GENOMIC DNA]</scope>
    <source>
        <strain evidence="2">HaeL-2018</strain>
    </source>
</reference>
<gene>
    <name evidence="2" type="ORF">HPB48_013267</name>
</gene>
<evidence type="ECO:0000259" key="1">
    <source>
        <dbReference type="Pfam" id="PF09588"/>
    </source>
</evidence>
<dbReference type="Gene3D" id="3.90.320.10">
    <property type="match status" value="1"/>
</dbReference>
<evidence type="ECO:0000313" key="2">
    <source>
        <dbReference type="EMBL" id="KAH9372280.1"/>
    </source>
</evidence>
<dbReference type="OrthoDB" id="9974584at2759"/>
<dbReference type="GO" id="GO:0006281">
    <property type="term" value="P:DNA repair"/>
    <property type="evidence" value="ECO:0007669"/>
    <property type="project" value="UniProtKB-ARBA"/>
</dbReference>
<dbReference type="InterPro" id="IPR051703">
    <property type="entry name" value="NF-kappa-B_Signaling_Reg"/>
</dbReference>
<dbReference type="InterPro" id="IPR011335">
    <property type="entry name" value="Restrct_endonuc-II-like"/>
</dbReference>
<dbReference type="AlphaFoldDB" id="A0A9J6GCW4"/>
<dbReference type="InterPro" id="IPR019080">
    <property type="entry name" value="YqaJ_viral_recombinase"/>
</dbReference>
<dbReference type="InterPro" id="IPR011604">
    <property type="entry name" value="PDDEXK-like_dom_sf"/>
</dbReference>
<dbReference type="Proteomes" id="UP000821853">
    <property type="component" value="Chromosome 3"/>
</dbReference>
<proteinExistence type="predicted"/>
<organism evidence="2 3">
    <name type="scientific">Haemaphysalis longicornis</name>
    <name type="common">Bush tick</name>
    <dbReference type="NCBI Taxonomy" id="44386"/>
    <lineage>
        <taxon>Eukaryota</taxon>
        <taxon>Metazoa</taxon>
        <taxon>Ecdysozoa</taxon>
        <taxon>Arthropoda</taxon>
        <taxon>Chelicerata</taxon>
        <taxon>Arachnida</taxon>
        <taxon>Acari</taxon>
        <taxon>Parasitiformes</taxon>
        <taxon>Ixodida</taxon>
        <taxon>Ixodoidea</taxon>
        <taxon>Ixodidae</taxon>
        <taxon>Haemaphysalinae</taxon>
        <taxon>Haemaphysalis</taxon>
    </lineage>
</organism>
<accession>A0A9J6GCW4</accession>
<dbReference type="EMBL" id="JABSTR010000005">
    <property type="protein sequence ID" value="KAH9372280.1"/>
    <property type="molecule type" value="Genomic_DNA"/>
</dbReference>
<comment type="caution">
    <text evidence="2">The sequence shown here is derived from an EMBL/GenBank/DDBJ whole genome shotgun (WGS) entry which is preliminary data.</text>
</comment>
<dbReference type="Pfam" id="PF09588">
    <property type="entry name" value="YqaJ"/>
    <property type="match status" value="1"/>
</dbReference>
<evidence type="ECO:0000313" key="3">
    <source>
        <dbReference type="Proteomes" id="UP000821853"/>
    </source>
</evidence>
<protein>
    <recommendedName>
        <fullName evidence="1">YqaJ viral recombinase domain-containing protein</fullName>
    </recommendedName>
</protein>
<dbReference type="PANTHER" id="PTHR46609:SF7">
    <property type="match status" value="1"/>
</dbReference>
<dbReference type="PANTHER" id="PTHR46609">
    <property type="entry name" value="EXONUCLEASE, PHAGE-TYPE/RECB, C-TERMINAL DOMAIN-CONTAINING PROTEIN"/>
    <property type="match status" value="1"/>
</dbReference>
<sequence>MGASPDRIVFDPVEGFYGVLEIKCSHTLRDHKESQLAAADFCCEMGEDKPKLKRGHPYYYQLLGQMGVSGLTWGDLVVYGFDFILIEGVRFDHGRWASTRDILVEFYFGTLRLYLNST</sequence>
<keyword evidence="3" id="KW-1185">Reference proteome</keyword>
<dbReference type="VEuPathDB" id="VectorBase:HLOH_057446"/>
<dbReference type="SUPFAM" id="SSF52980">
    <property type="entry name" value="Restriction endonuclease-like"/>
    <property type="match status" value="1"/>
</dbReference>